<feature type="signal peptide" evidence="2">
    <location>
        <begin position="1"/>
        <end position="19"/>
    </location>
</feature>
<keyword evidence="1 2" id="KW-0732">Signal</keyword>
<dbReference type="AlphaFoldDB" id="A0A9E6ZRZ8"/>
<reference evidence="4" key="1">
    <citation type="submission" date="2022-03" db="EMBL/GenBank/DDBJ databases">
        <title>Description of Abyssus ytuae gen. nov., sp. nov., a novel member of the family Flavobacteriaceae isolated from the sediment of Mariana Trench.</title>
        <authorList>
            <person name="Zhang J."/>
            <person name="Xu X."/>
        </authorList>
    </citation>
    <scope>NUCLEOTIDE SEQUENCE</scope>
    <source>
        <strain evidence="4">MT3330</strain>
    </source>
</reference>
<dbReference type="PROSITE" id="PS51352">
    <property type="entry name" value="THIOREDOXIN_2"/>
    <property type="match status" value="1"/>
</dbReference>
<dbReference type="Proteomes" id="UP000831290">
    <property type="component" value="Chromosome"/>
</dbReference>
<sequence length="152" mass="18076">MKRLFVVFIMMIIGVNTWAQEEKLHWLTNFEEAQKISKEEKKPILMYFTGSDWCSPCKMLKEDFWDSPDFAVRSNNFVLLYIDEPRRTDIITPEQREYNRSLGRKFNQKGVFPNIVAFNYRGKVIGSINGYSMLRDTERHFTFVDSILENNN</sequence>
<feature type="domain" description="Thioredoxin" evidence="3">
    <location>
        <begin position="13"/>
        <end position="149"/>
    </location>
</feature>
<keyword evidence="5" id="KW-1185">Reference proteome</keyword>
<evidence type="ECO:0000256" key="1">
    <source>
        <dbReference type="ARBA" id="ARBA00022729"/>
    </source>
</evidence>
<evidence type="ECO:0000259" key="3">
    <source>
        <dbReference type="PROSITE" id="PS51352"/>
    </source>
</evidence>
<proteinExistence type="predicted"/>
<name>A0A9E6ZRZ8_9FLAO</name>
<dbReference type="Gene3D" id="3.40.30.10">
    <property type="entry name" value="Glutaredoxin"/>
    <property type="match status" value="1"/>
</dbReference>
<dbReference type="PANTHER" id="PTHR15337:SF11">
    <property type="entry name" value="THIOREDOXIN DOMAIN-CONTAINING PROTEIN"/>
    <property type="match status" value="1"/>
</dbReference>
<dbReference type="KEGG" id="fbm:MQE35_00345"/>
<dbReference type="SUPFAM" id="SSF52833">
    <property type="entry name" value="Thioredoxin-like"/>
    <property type="match status" value="1"/>
</dbReference>
<dbReference type="PANTHER" id="PTHR15337">
    <property type="entry name" value="ANTERIOR GRADIENT PROTEIN-RELATED"/>
    <property type="match status" value="1"/>
</dbReference>
<dbReference type="Pfam" id="PF13899">
    <property type="entry name" value="Thioredoxin_7"/>
    <property type="match status" value="1"/>
</dbReference>
<evidence type="ECO:0000313" key="5">
    <source>
        <dbReference type="Proteomes" id="UP000831290"/>
    </source>
</evidence>
<dbReference type="InterPro" id="IPR051099">
    <property type="entry name" value="AGR/TXD"/>
</dbReference>
<feature type="chain" id="PRO_5038451367" evidence="2">
    <location>
        <begin position="20"/>
        <end position="152"/>
    </location>
</feature>
<organism evidence="4 5">
    <name type="scientific">Abyssalbus ytuae</name>
    <dbReference type="NCBI Taxonomy" id="2926907"/>
    <lineage>
        <taxon>Bacteria</taxon>
        <taxon>Pseudomonadati</taxon>
        <taxon>Bacteroidota</taxon>
        <taxon>Flavobacteriia</taxon>
        <taxon>Flavobacteriales</taxon>
        <taxon>Flavobacteriaceae</taxon>
        <taxon>Abyssalbus</taxon>
    </lineage>
</organism>
<dbReference type="EMBL" id="CP094358">
    <property type="protein sequence ID" value="UOB17763.1"/>
    <property type="molecule type" value="Genomic_DNA"/>
</dbReference>
<gene>
    <name evidence="4" type="ORF">MQE35_00345</name>
</gene>
<evidence type="ECO:0000256" key="2">
    <source>
        <dbReference type="SAM" id="SignalP"/>
    </source>
</evidence>
<accession>A0A9E6ZRZ8</accession>
<dbReference type="InterPro" id="IPR013766">
    <property type="entry name" value="Thioredoxin_domain"/>
</dbReference>
<dbReference type="InterPro" id="IPR036249">
    <property type="entry name" value="Thioredoxin-like_sf"/>
</dbReference>
<evidence type="ECO:0000313" key="4">
    <source>
        <dbReference type="EMBL" id="UOB17763.1"/>
    </source>
</evidence>
<protein>
    <submittedName>
        <fullName evidence="4">Thioredoxin family protein</fullName>
    </submittedName>
</protein>
<dbReference type="RefSeq" id="WP_255843469.1">
    <property type="nucleotide sequence ID" value="NZ_CP094358.1"/>
</dbReference>